<proteinExistence type="predicted"/>
<sequence length="448" mass="48229">MFRGRALGSFRVDVSTPQFPSSLALKPVTMATPSSPFGPLHLSCTDTLWLQELVRLLVHEHGLGYDKYVHQDQRLLDPHHWKRYMQRDTLHVYSQHPAMQRTNSSAGASTRRAFSTGRGDTEASTALAEMPTLLLVGTISGSLDDVMYGVLNPTADSMRIKSSYVGDKFANCAVLATLERPTPSDPFRSHTLKGFEGDHPHIFRPVVKNRDFVFMEATGVTELALGERVGYHVMHSVTFPGARATNGNVRAHVAVCAFYRQHCDGVVEVFTTTSANPGGHVAPAIAVKFGATALLSAQKLVRCAHAKKLACVVAGRARPTSTTSTCSSSSSISKDSSGVCFQCGGSSTSLLSRSDACALCMRPMCSSCKVKKSLRFISRTGGVAKHKMRFCGPCASNAVHLDARALACEEFGADVPESSHRHRLTAHLEGLTASDPNVVVLRPGALSS</sequence>
<reference evidence="2" key="1">
    <citation type="submission" date="2021-02" db="EMBL/GenBank/DDBJ databases">
        <authorList>
            <person name="Palmer J.M."/>
        </authorList>
    </citation>
    <scope>NUCLEOTIDE SEQUENCE</scope>
    <source>
        <strain evidence="2">SCRP734</strain>
    </source>
</reference>
<dbReference type="AlphaFoldDB" id="A0A8T1W5M4"/>
<dbReference type="InterPro" id="IPR052727">
    <property type="entry name" value="Rab4/Rab5_effector"/>
</dbReference>
<evidence type="ECO:0008006" key="4">
    <source>
        <dbReference type="Google" id="ProtNLM"/>
    </source>
</evidence>
<dbReference type="EMBL" id="JAGDFM010000047">
    <property type="protein sequence ID" value="KAG7389252.1"/>
    <property type="molecule type" value="Genomic_DNA"/>
</dbReference>
<keyword evidence="3" id="KW-1185">Reference proteome</keyword>
<comment type="caution">
    <text evidence="2">The sequence shown here is derived from an EMBL/GenBank/DDBJ whole genome shotgun (WGS) entry which is preliminary data.</text>
</comment>
<dbReference type="PANTHER" id="PTHR13510">
    <property type="entry name" value="FYVE-FINGER-CONTAINING RAB5 EFFECTOR PROTEIN RABENOSYN-5-RELATED"/>
    <property type="match status" value="1"/>
</dbReference>
<dbReference type="OrthoDB" id="119658at2759"/>
<gene>
    <name evidence="2" type="ORF">PHYPSEUDO_010810</name>
</gene>
<evidence type="ECO:0000313" key="2">
    <source>
        <dbReference type="EMBL" id="KAG7389252.1"/>
    </source>
</evidence>
<feature type="region of interest" description="Disordered" evidence="1">
    <location>
        <begin position="98"/>
        <end position="119"/>
    </location>
</feature>
<name>A0A8T1W5M4_9STRA</name>
<dbReference type="Proteomes" id="UP000694044">
    <property type="component" value="Unassembled WGS sequence"/>
</dbReference>
<organism evidence="2 3">
    <name type="scientific">Phytophthora pseudosyringae</name>
    <dbReference type="NCBI Taxonomy" id="221518"/>
    <lineage>
        <taxon>Eukaryota</taxon>
        <taxon>Sar</taxon>
        <taxon>Stramenopiles</taxon>
        <taxon>Oomycota</taxon>
        <taxon>Peronosporomycetes</taxon>
        <taxon>Peronosporales</taxon>
        <taxon>Peronosporaceae</taxon>
        <taxon>Phytophthora</taxon>
    </lineage>
</organism>
<evidence type="ECO:0000256" key="1">
    <source>
        <dbReference type="SAM" id="MobiDB-lite"/>
    </source>
</evidence>
<evidence type="ECO:0000313" key="3">
    <source>
        <dbReference type="Proteomes" id="UP000694044"/>
    </source>
</evidence>
<protein>
    <recommendedName>
        <fullName evidence="4">FYVE-type domain-containing protein</fullName>
    </recommendedName>
</protein>
<dbReference type="PANTHER" id="PTHR13510:SF44">
    <property type="entry name" value="RABENOSYN-5"/>
    <property type="match status" value="1"/>
</dbReference>
<accession>A0A8T1W5M4</accession>